<gene>
    <name evidence="7" type="ORF">LRX75_08500</name>
</gene>
<keyword evidence="3 5" id="KW-1133">Transmembrane helix</keyword>
<evidence type="ECO:0000313" key="8">
    <source>
        <dbReference type="Proteomes" id="UP001139089"/>
    </source>
</evidence>
<comment type="caution">
    <text evidence="7">The sequence shown here is derived from an EMBL/GenBank/DDBJ whole genome shotgun (WGS) entry which is preliminary data.</text>
</comment>
<keyword evidence="2 5" id="KW-0812">Transmembrane</keyword>
<dbReference type="Proteomes" id="UP001139089">
    <property type="component" value="Unassembled WGS sequence"/>
</dbReference>
<evidence type="ECO:0000256" key="4">
    <source>
        <dbReference type="ARBA" id="ARBA00023136"/>
    </source>
</evidence>
<dbReference type="RefSeq" id="WP_231813473.1">
    <property type="nucleotide sequence ID" value="NZ_JAJOZR010000005.1"/>
</dbReference>
<dbReference type="Pfam" id="PF07298">
    <property type="entry name" value="NnrU"/>
    <property type="match status" value="1"/>
</dbReference>
<protein>
    <submittedName>
        <fullName evidence="7">NnrU family protein</fullName>
    </submittedName>
</protein>
<dbReference type="AlphaFoldDB" id="A0A9X1NQ27"/>
<sequence length="195" mass="20699">MGLLVLGIVVLFGVHLLRIVVPGLRAMLIARLGKPTFLALYGIVSLAGLCLVVVGFGQARASTGLLYAPPVFLKHVALLLMLPAFICLAAGFLPAGRIAVKTRHPQVLAIKIWALAHLLANGETASVLLFGAVLAWGIVARISLKRRARAGEDVLPVFRSPRFDVMAIAFGLLAYGLFVLKLHEVLIGVSPIALS</sequence>
<evidence type="ECO:0000256" key="2">
    <source>
        <dbReference type="ARBA" id="ARBA00022692"/>
    </source>
</evidence>
<evidence type="ECO:0000256" key="5">
    <source>
        <dbReference type="SAM" id="Phobius"/>
    </source>
</evidence>
<proteinExistence type="predicted"/>
<organism evidence="7 8">
    <name type="scientific">Rhizobium quercicola</name>
    <dbReference type="NCBI Taxonomy" id="2901226"/>
    <lineage>
        <taxon>Bacteria</taxon>
        <taxon>Pseudomonadati</taxon>
        <taxon>Pseudomonadota</taxon>
        <taxon>Alphaproteobacteria</taxon>
        <taxon>Hyphomicrobiales</taxon>
        <taxon>Rhizobiaceae</taxon>
        <taxon>Rhizobium/Agrobacterium group</taxon>
        <taxon>Rhizobium</taxon>
    </lineage>
</organism>
<dbReference type="GO" id="GO:0016020">
    <property type="term" value="C:membrane"/>
    <property type="evidence" value="ECO:0007669"/>
    <property type="project" value="UniProtKB-SubCell"/>
</dbReference>
<keyword evidence="8" id="KW-1185">Reference proteome</keyword>
<comment type="subcellular location">
    <subcellularLocation>
        <location evidence="1">Membrane</location>
        <topology evidence="1">Multi-pass membrane protein</topology>
    </subcellularLocation>
</comment>
<feature type="transmembrane region" description="Helical" evidence="5">
    <location>
        <begin position="125"/>
        <end position="144"/>
    </location>
</feature>
<dbReference type="EMBL" id="JAJOZR010000005">
    <property type="protein sequence ID" value="MCD7109082.1"/>
    <property type="molecule type" value="Genomic_DNA"/>
</dbReference>
<feature type="transmembrane region" description="Helical" evidence="5">
    <location>
        <begin position="165"/>
        <end position="183"/>
    </location>
</feature>
<feature type="transmembrane region" description="Helical" evidence="5">
    <location>
        <begin position="71"/>
        <end position="93"/>
    </location>
</feature>
<keyword evidence="4 5" id="KW-0472">Membrane</keyword>
<feature type="domain" description="NnrU" evidence="6">
    <location>
        <begin position="3"/>
        <end position="191"/>
    </location>
</feature>
<accession>A0A9X1NQ27</accession>
<dbReference type="InterPro" id="IPR009915">
    <property type="entry name" value="NnrU_dom"/>
</dbReference>
<evidence type="ECO:0000256" key="1">
    <source>
        <dbReference type="ARBA" id="ARBA00004141"/>
    </source>
</evidence>
<reference evidence="7" key="1">
    <citation type="submission" date="2021-12" db="EMBL/GenBank/DDBJ databases">
        <authorList>
            <person name="Li Y."/>
        </authorList>
    </citation>
    <scope>NUCLEOTIDE SEQUENCE</scope>
    <source>
        <strain evidence="7">DKSPLA3</strain>
    </source>
</reference>
<evidence type="ECO:0000256" key="3">
    <source>
        <dbReference type="ARBA" id="ARBA00022989"/>
    </source>
</evidence>
<evidence type="ECO:0000313" key="7">
    <source>
        <dbReference type="EMBL" id="MCD7109082.1"/>
    </source>
</evidence>
<name>A0A9X1NQ27_9HYPH</name>
<feature type="transmembrane region" description="Helical" evidence="5">
    <location>
        <begin position="36"/>
        <end position="59"/>
    </location>
</feature>
<evidence type="ECO:0000259" key="6">
    <source>
        <dbReference type="Pfam" id="PF07298"/>
    </source>
</evidence>